<reference evidence="4" key="1">
    <citation type="submission" date="2021-02" db="EMBL/GenBank/DDBJ databases">
        <authorList>
            <person name="Nowell W R."/>
        </authorList>
    </citation>
    <scope>NUCLEOTIDE SEQUENCE</scope>
</reference>
<feature type="domain" description="Helix-turn-helix" evidence="3">
    <location>
        <begin position="840"/>
        <end position="888"/>
    </location>
</feature>
<accession>A0A818Q6Y1</accession>
<evidence type="ECO:0000256" key="2">
    <source>
        <dbReference type="SAM" id="MobiDB-lite"/>
    </source>
</evidence>
<organism evidence="4 6">
    <name type="scientific">Rotaria socialis</name>
    <dbReference type="NCBI Taxonomy" id="392032"/>
    <lineage>
        <taxon>Eukaryota</taxon>
        <taxon>Metazoa</taxon>
        <taxon>Spiralia</taxon>
        <taxon>Gnathifera</taxon>
        <taxon>Rotifera</taxon>
        <taxon>Eurotatoria</taxon>
        <taxon>Bdelloidea</taxon>
        <taxon>Philodinida</taxon>
        <taxon>Philodinidae</taxon>
        <taxon>Rotaria</taxon>
    </lineage>
</organism>
<feature type="coiled-coil region" evidence="1">
    <location>
        <begin position="139"/>
        <end position="173"/>
    </location>
</feature>
<keyword evidence="1" id="KW-0175">Coiled coil</keyword>
<dbReference type="Proteomes" id="UP000663869">
    <property type="component" value="Unassembled WGS sequence"/>
</dbReference>
<proteinExistence type="predicted"/>
<dbReference type="EMBL" id="CAJNYU010003083">
    <property type="protein sequence ID" value="CAF3635293.1"/>
    <property type="molecule type" value="Genomic_DNA"/>
</dbReference>
<protein>
    <recommendedName>
        <fullName evidence="3">Helix-turn-helix domain-containing protein</fullName>
    </recommendedName>
</protein>
<evidence type="ECO:0000259" key="3">
    <source>
        <dbReference type="Pfam" id="PF26215"/>
    </source>
</evidence>
<dbReference type="PANTHER" id="PTHR21301">
    <property type="entry name" value="REVERSE TRANSCRIPTASE"/>
    <property type="match status" value="1"/>
</dbReference>
<dbReference type="Pfam" id="PF26215">
    <property type="entry name" value="HTH_animal"/>
    <property type="match status" value="1"/>
</dbReference>
<feature type="region of interest" description="Disordered" evidence="2">
    <location>
        <begin position="15"/>
        <end position="39"/>
    </location>
</feature>
<comment type="caution">
    <text evidence="4">The sequence shown here is derived from an EMBL/GenBank/DDBJ whole genome shotgun (WGS) entry which is preliminary data.</text>
</comment>
<dbReference type="EMBL" id="CAJOBQ010002603">
    <property type="protein sequence ID" value="CAF4569346.1"/>
    <property type="molecule type" value="Genomic_DNA"/>
</dbReference>
<evidence type="ECO:0000313" key="5">
    <source>
        <dbReference type="EMBL" id="CAF4569346.1"/>
    </source>
</evidence>
<name>A0A818Q6Y1_9BILA</name>
<evidence type="ECO:0000313" key="4">
    <source>
        <dbReference type="EMBL" id="CAF3635293.1"/>
    </source>
</evidence>
<dbReference type="Proteomes" id="UP000663862">
    <property type="component" value="Unassembled WGS sequence"/>
</dbReference>
<dbReference type="AlphaFoldDB" id="A0A818Q6Y1"/>
<evidence type="ECO:0000256" key="1">
    <source>
        <dbReference type="SAM" id="Coils"/>
    </source>
</evidence>
<dbReference type="PANTHER" id="PTHR21301:SF10">
    <property type="entry name" value="REVERSE TRANSCRIPTASE DOMAIN-CONTAINING PROTEIN"/>
    <property type="match status" value="1"/>
</dbReference>
<sequence>MKTENVQEEILSQKLSQLSTEGHKRPLSTPTASQEENSKKKICLPTDVNVQQQQPQQTNQITAYLETMDTMFKRTLFNDARIPPNNLQVLIDCKQQIELTQLHLKRWTRYYEIGSQQQIWSKEIVKLFTMKKIDENEYKIYVEKYLNELNRKLEQLQQQMNTLKEDCPHLLEEFIQTYRLLPWKMKSDCHLTQFEYDYQDQLLEREFLSLQPTKEQIEVSKNLNKLYYEYRRAKKEFNELKHRIQCNQPTQESVTQASFMLLTTTTTVTNPNFYHQEIDQDEKKLQEYLNNFMMKSIQEAEKKILQYKLLFQEQEQQQLSQSVLTSSMIDIVYRRYELCKAKLDYTEQFRLNYFLRQHFGQQSDEFNLAKISFSPTIIVDASMHVFYKEHLRLLSRGPTYVPPYQVIKQNLEKNYKQLQHDVNVILVKSNVNLVQSIVLQKQIKDLYMKMFSNKIQSLPKSIFERAQYEQQLIETIKNDLKRFNLILRRTYDQRNVFYLGDRLSFDRLSQEFMLQTDLFEIDMTIDNENLQVTRDYLTNQIKSMNQEFKTILIDTKKYKDQLNQITVLIDKVKLPYLYFLPDLSKQQTSLLDLVKPRLMTSKQNATYRLGKFLDRILRYMMNIHRQGRMFYNGSDFLRKFHDYIDRTHRLCSTTKFVTITIDNFYHLVSHDHMLDALTDFFINDYHLPYIEKIHYTKIVQLTSLFLRNNRFYYDNKIYRFIKGGPTNSGLIETLANIYLSRMEQFLIDQHFMQNEFYGRYKNQIFFTWNQSLNELEQILKLMTSKYDHLDFDIHIEQKLTYLDIYLENHHGLLYSRIHHHRQNQQCYTLPYTPNGNSIRTHSHWLRSSLIRAVRYCTTMEDFNQERIYLEMTYLANGYSLEFIEKHMQHFFTFFDGKKLQQLPLDQRLYEKFRHRLFNFMSEQRQYMEKKQESFKKNRRFHLSYTHDNMSPKGEFNKKLRKILSENIPLHDVTFENNKLQLDIIPNYQYSLNALLSRQRPIHPILNKN</sequence>
<gene>
    <name evidence="4" type="ORF">FME351_LOCUS23662</name>
    <name evidence="5" type="ORF">TSG867_LOCUS25851</name>
</gene>
<evidence type="ECO:0000313" key="6">
    <source>
        <dbReference type="Proteomes" id="UP000663869"/>
    </source>
</evidence>
<dbReference type="InterPro" id="IPR058912">
    <property type="entry name" value="HTH_animal"/>
</dbReference>